<reference evidence="1 2" key="3">
    <citation type="journal article" date="2022" name="Microbiol. Spectr.">
        <title>Folding features and dynamics of 3D genome architecture in plant fungal pathogens.</title>
        <authorList>
            <person name="Xia C."/>
        </authorList>
    </citation>
    <scope>NUCLEOTIDE SEQUENCE [LARGE SCALE GENOMIC DNA]</scope>
    <source>
        <strain evidence="1 2">93-210</strain>
    </source>
</reference>
<evidence type="ECO:0000313" key="1">
    <source>
        <dbReference type="EMBL" id="KAI7942557.1"/>
    </source>
</evidence>
<gene>
    <name evidence="1" type="ORF">MJO28_012584</name>
</gene>
<dbReference type="EMBL" id="CM045876">
    <property type="protein sequence ID" value="KAI7942557.1"/>
    <property type="molecule type" value="Genomic_DNA"/>
</dbReference>
<protein>
    <submittedName>
        <fullName evidence="1">Uncharacterized protein</fullName>
    </submittedName>
</protein>
<reference evidence="2" key="2">
    <citation type="journal article" date="2018" name="Mol. Plant Microbe Interact.">
        <title>Genome sequence resources for the wheat stripe rust pathogen (Puccinia striiformis f. sp. tritici) and the barley stripe rust pathogen (Puccinia striiformis f. sp. hordei).</title>
        <authorList>
            <person name="Xia C."/>
            <person name="Wang M."/>
            <person name="Yin C."/>
            <person name="Cornejo O.E."/>
            <person name="Hulbert S.H."/>
            <person name="Chen X."/>
        </authorList>
    </citation>
    <scope>NUCLEOTIDE SEQUENCE [LARGE SCALE GENOMIC DNA]</scope>
    <source>
        <strain evidence="2">93-210</strain>
    </source>
</reference>
<evidence type="ECO:0000313" key="2">
    <source>
        <dbReference type="Proteomes" id="UP001060170"/>
    </source>
</evidence>
<name>A0ACC0E0M1_9BASI</name>
<dbReference type="Proteomes" id="UP001060170">
    <property type="component" value="Chromosome 12"/>
</dbReference>
<accession>A0ACC0E0M1</accession>
<organism evidence="1 2">
    <name type="scientific">Puccinia striiformis f. sp. tritici</name>
    <dbReference type="NCBI Taxonomy" id="168172"/>
    <lineage>
        <taxon>Eukaryota</taxon>
        <taxon>Fungi</taxon>
        <taxon>Dikarya</taxon>
        <taxon>Basidiomycota</taxon>
        <taxon>Pucciniomycotina</taxon>
        <taxon>Pucciniomycetes</taxon>
        <taxon>Pucciniales</taxon>
        <taxon>Pucciniaceae</taxon>
        <taxon>Puccinia</taxon>
    </lineage>
</organism>
<reference evidence="2" key="1">
    <citation type="journal article" date="2018" name="BMC Genomics">
        <title>Genomic insights into host adaptation between the wheat stripe rust pathogen (Puccinia striiformis f. sp. tritici) and the barley stripe rust pathogen (Puccinia striiformis f. sp. hordei).</title>
        <authorList>
            <person name="Xia C."/>
            <person name="Wang M."/>
            <person name="Yin C."/>
            <person name="Cornejo O.E."/>
            <person name="Hulbert S.H."/>
            <person name="Chen X."/>
        </authorList>
    </citation>
    <scope>NUCLEOTIDE SEQUENCE [LARGE SCALE GENOMIC DNA]</scope>
    <source>
        <strain evidence="2">93-210</strain>
    </source>
</reference>
<keyword evidence="2" id="KW-1185">Reference proteome</keyword>
<comment type="caution">
    <text evidence="1">The sequence shown here is derived from an EMBL/GenBank/DDBJ whole genome shotgun (WGS) entry which is preliminary data.</text>
</comment>
<proteinExistence type="predicted"/>
<sequence length="346" mass="39972">MVRTKPTRKPNLSTETKAMIVGMARAGKSLNFLSKEFQTAKSTLSGIINRWKKTGTNESKKPPGRPLMTDERDERQLKHLLEEHRRDPMREIVEQLTTPISIKTGRRRAHQLGFHNRRAVKKPFVNERQAARRLAFATSHLSWTINDWRSVLWTDESSFELGKNTKAVLVWRKTDERYRPECLEPTFRSGRSSTMIWAGFFDKTKTPVVFMPPGQRKAADFIKNVYDVGLKPFMNTIDEENRPTLMEDNAPVHTALLSREYRASNDIRKIDNWPAQSPDLNPIENVWKDLKVAVQTLYNPQSIPELKEAIGQAWDDYPAQTFDNLLQSMPRRMQGVVEAKGGPTRW</sequence>